<dbReference type="OrthoDB" id="534815at2759"/>
<dbReference type="Proteomes" id="UP000031668">
    <property type="component" value="Unassembled WGS sequence"/>
</dbReference>
<reference evidence="1 2" key="1">
    <citation type="journal article" date="2014" name="Genome Biol. Evol.">
        <title>The genome of the myxosporean Thelohanellus kitauei shows adaptations to nutrient acquisition within its fish host.</title>
        <authorList>
            <person name="Yang Y."/>
            <person name="Xiong J."/>
            <person name="Zhou Z."/>
            <person name="Huo F."/>
            <person name="Miao W."/>
            <person name="Ran C."/>
            <person name="Liu Y."/>
            <person name="Zhang J."/>
            <person name="Feng J."/>
            <person name="Wang M."/>
            <person name="Wang M."/>
            <person name="Wang L."/>
            <person name="Yao B."/>
        </authorList>
    </citation>
    <scope>NUCLEOTIDE SEQUENCE [LARGE SCALE GENOMIC DNA]</scope>
    <source>
        <strain evidence="1">Wuqing</strain>
    </source>
</reference>
<comment type="caution">
    <text evidence="1">The sequence shown here is derived from an EMBL/GenBank/DDBJ whole genome shotgun (WGS) entry which is preliminary data.</text>
</comment>
<evidence type="ECO:0000313" key="1">
    <source>
        <dbReference type="EMBL" id="KII66159.1"/>
    </source>
</evidence>
<accession>A0A0C2IL67</accession>
<keyword evidence="2" id="KW-1185">Reference proteome</keyword>
<evidence type="ECO:0000313" key="2">
    <source>
        <dbReference type="Proteomes" id="UP000031668"/>
    </source>
</evidence>
<name>A0A0C2IL67_THEKT</name>
<dbReference type="EMBL" id="JWZT01003604">
    <property type="protein sequence ID" value="KII66159.1"/>
    <property type="molecule type" value="Genomic_DNA"/>
</dbReference>
<protein>
    <submittedName>
        <fullName evidence="1">Uncharacterized protein</fullName>
    </submittedName>
</protein>
<organism evidence="1 2">
    <name type="scientific">Thelohanellus kitauei</name>
    <name type="common">Myxosporean</name>
    <dbReference type="NCBI Taxonomy" id="669202"/>
    <lineage>
        <taxon>Eukaryota</taxon>
        <taxon>Metazoa</taxon>
        <taxon>Cnidaria</taxon>
        <taxon>Myxozoa</taxon>
        <taxon>Myxosporea</taxon>
        <taxon>Bivalvulida</taxon>
        <taxon>Platysporina</taxon>
        <taxon>Myxobolidae</taxon>
        <taxon>Thelohanellus</taxon>
    </lineage>
</organism>
<dbReference type="AlphaFoldDB" id="A0A0C2IL67"/>
<proteinExistence type="predicted"/>
<gene>
    <name evidence="1" type="ORF">RF11_11981</name>
</gene>
<sequence>MGNWTEVGPLFCLKPCKIHKKTDTFLKFIMWILNEVDKEKHSILFAYNITRDCFELFGALTEHHLLNQSLQFKCVTRNDLYYLSNYAAILSFLYRARLSDDNFSTFADFTILFQQKADCLIQDDTVLVH</sequence>